<evidence type="ECO:0000256" key="7">
    <source>
        <dbReference type="ARBA" id="ARBA00022962"/>
    </source>
</evidence>
<dbReference type="GO" id="GO:0006002">
    <property type="term" value="P:fructose 6-phosphate metabolic process"/>
    <property type="evidence" value="ECO:0007669"/>
    <property type="project" value="TreeGrafter"/>
</dbReference>
<keyword evidence="6" id="KW-0677">Repeat</keyword>
<dbReference type="Gene3D" id="3.60.20.10">
    <property type="entry name" value="Glutamine Phosphoribosylpyrophosphate, subunit 1, domain 1"/>
    <property type="match status" value="1"/>
</dbReference>
<dbReference type="FunFam" id="3.60.20.10:FF:000006">
    <property type="entry name" value="Glutamine--fructose-6-phosphate aminotransferase [isomerizing]"/>
    <property type="match status" value="1"/>
</dbReference>
<dbReference type="PROSITE" id="PS51464">
    <property type="entry name" value="SIS"/>
    <property type="match status" value="2"/>
</dbReference>
<dbReference type="GO" id="GO:0006047">
    <property type="term" value="P:UDP-N-acetylglucosamine metabolic process"/>
    <property type="evidence" value="ECO:0007669"/>
    <property type="project" value="TreeGrafter"/>
</dbReference>
<proteinExistence type="predicted"/>
<sequence>MCGICAYIGYNEAYEYLIHGLKMLQNRGYDSAGICTLLNNTHTIKKYASTDNETAVSMLINCAELFKNATIGIAHERWSTTGPKTDENSHPHIDFYKNFALVHNGIIENYEELKNELVNKHGIEFYSQTDTEVIVNLVGIFYKKLRNVEMAIKMALNELRGTYGLVILYLHDPNKLYCVRHGSPLLIGIGDDFAIIASEQSAFNKYVKSYVCLKDNDLVILEKSNKKIIFTKQNNYVLKDVNQDISNSYDSLGNYKHWTIKEIYEQPASILRALGNGGRILDNNAVKLGGLESHKNILKKIDNLIILGCGTSYNAGLYCLNLFKQISGFNTVQIFDGADFSLLDVPKIGNTAVLLLSQSGETKDLHRALEIAKENSIISIGVINVVDSLIAREVTCGVYLNAGREVGVASTKVFTSHVVILSLIAIWFAQIRNIYLKERIAIINDLKKLYMDVKTVIDDNHGNMIELAKNINAQNMFILGKNSNEAIAKEGSLKIKEISYIHSESYSTSALKHGPYALITDNIPVIIINLANDDFNRINGVIDEIKCRNGYIITISDIDDYNKGNINIKIPTNKYFGGLLSVIPLQILAYELSCSKNINPDFPRNLAKTISTD</sequence>
<dbReference type="InterPro" id="IPR001347">
    <property type="entry name" value="SIS_dom"/>
</dbReference>
<protein>
    <recommendedName>
        <fullName evidence="3">Glutamine--fructose-6-phosphate aminotransferase [isomerizing]</fullName>
        <ecNumber evidence="2">2.6.1.16</ecNumber>
    </recommendedName>
</protein>
<dbReference type="InterPro" id="IPR017932">
    <property type="entry name" value="GATase_2_dom"/>
</dbReference>
<dbReference type="PANTHER" id="PTHR10937">
    <property type="entry name" value="GLUCOSAMINE--FRUCTOSE-6-PHOSPHATE AMINOTRANSFERASE, ISOMERIZING"/>
    <property type="match status" value="1"/>
</dbReference>
<dbReference type="CDD" id="cd00714">
    <property type="entry name" value="GFAT"/>
    <property type="match status" value="1"/>
</dbReference>
<dbReference type="InterPro" id="IPR046348">
    <property type="entry name" value="SIS_dom_sf"/>
</dbReference>
<accession>A0A1V0SGL3</accession>
<feature type="domain" description="SIS" evidence="9">
    <location>
        <begin position="464"/>
        <end position="603"/>
    </location>
</feature>
<dbReference type="CDD" id="cd05008">
    <property type="entry name" value="SIS_GlmS_GlmD_1"/>
    <property type="match status" value="1"/>
</dbReference>
<evidence type="ECO:0000259" key="9">
    <source>
        <dbReference type="PROSITE" id="PS51464"/>
    </source>
</evidence>
<dbReference type="CDD" id="cd05009">
    <property type="entry name" value="SIS_GlmS_GlmD_2"/>
    <property type="match status" value="1"/>
</dbReference>
<dbReference type="InterPro" id="IPR035466">
    <property type="entry name" value="GlmS/AgaS_SIS"/>
</dbReference>
<dbReference type="Gene3D" id="3.40.50.10490">
    <property type="entry name" value="Glucose-6-phosphate isomerase like protein, domain 1"/>
    <property type="match status" value="2"/>
</dbReference>
<dbReference type="SUPFAM" id="SSF53697">
    <property type="entry name" value="SIS domain"/>
    <property type="match status" value="1"/>
</dbReference>
<dbReference type="SUPFAM" id="SSF56235">
    <property type="entry name" value="N-terminal nucleophile aminohydrolases (Ntn hydrolases)"/>
    <property type="match status" value="1"/>
</dbReference>
<keyword evidence="5 10" id="KW-0808">Transferase</keyword>
<dbReference type="EC" id="2.6.1.16" evidence="2"/>
<dbReference type="Pfam" id="PF13522">
    <property type="entry name" value="GATase_6"/>
    <property type="match status" value="1"/>
</dbReference>
<feature type="domain" description="SIS" evidence="9">
    <location>
        <begin position="294"/>
        <end position="434"/>
    </location>
</feature>
<dbReference type="Pfam" id="PF01380">
    <property type="entry name" value="SIS"/>
    <property type="match status" value="2"/>
</dbReference>
<dbReference type="NCBIfam" id="TIGR01135">
    <property type="entry name" value="glmS"/>
    <property type="match status" value="1"/>
</dbReference>
<evidence type="ECO:0000313" key="10">
    <source>
        <dbReference type="EMBL" id="ARF10870.1"/>
    </source>
</evidence>
<name>A0A1V0SGL3_9VIRU</name>
<organism evidence="10">
    <name type="scientific">Hokovirus HKV1</name>
    <dbReference type="NCBI Taxonomy" id="1977638"/>
    <lineage>
        <taxon>Viruses</taxon>
        <taxon>Varidnaviria</taxon>
        <taxon>Bamfordvirae</taxon>
        <taxon>Nucleocytoviricota</taxon>
        <taxon>Megaviricetes</taxon>
        <taxon>Imitervirales</taxon>
        <taxon>Mimiviridae</taxon>
        <taxon>Klosneuvirinae</taxon>
        <taxon>Hokovirus</taxon>
    </lineage>
</organism>
<reference evidence="10" key="1">
    <citation type="journal article" date="2017" name="Science">
        <title>Giant viruses with an expanded complement of translation system components.</title>
        <authorList>
            <person name="Schulz F."/>
            <person name="Yutin N."/>
            <person name="Ivanova N.N."/>
            <person name="Ortega D.R."/>
            <person name="Lee T.K."/>
            <person name="Vierheilig J."/>
            <person name="Daims H."/>
            <person name="Horn M."/>
            <person name="Wagner M."/>
            <person name="Jensen G.J."/>
            <person name="Kyrpides N.C."/>
            <person name="Koonin E.V."/>
            <person name="Woyke T."/>
        </authorList>
    </citation>
    <scope>NUCLEOTIDE SEQUENCE</scope>
    <source>
        <strain evidence="10">HKV1</strain>
    </source>
</reference>
<dbReference type="GO" id="GO:0006487">
    <property type="term" value="P:protein N-linked glycosylation"/>
    <property type="evidence" value="ECO:0007669"/>
    <property type="project" value="TreeGrafter"/>
</dbReference>
<dbReference type="InterPro" id="IPR005855">
    <property type="entry name" value="GFAT"/>
</dbReference>
<keyword evidence="4 10" id="KW-0032">Aminotransferase</keyword>
<dbReference type="InterPro" id="IPR035490">
    <property type="entry name" value="GlmS/FrlB_SIS"/>
</dbReference>
<feature type="domain" description="Glutamine amidotransferase type-2" evidence="8">
    <location>
        <begin position="2"/>
        <end position="224"/>
    </location>
</feature>
<dbReference type="GO" id="GO:0004360">
    <property type="term" value="F:glutamine-fructose-6-phosphate transaminase (isomerizing) activity"/>
    <property type="evidence" value="ECO:0007669"/>
    <property type="project" value="UniProtKB-EC"/>
</dbReference>
<dbReference type="GO" id="GO:0097367">
    <property type="term" value="F:carbohydrate derivative binding"/>
    <property type="evidence" value="ECO:0007669"/>
    <property type="project" value="InterPro"/>
</dbReference>
<dbReference type="InterPro" id="IPR029055">
    <property type="entry name" value="Ntn_hydrolases_N"/>
</dbReference>
<dbReference type="InterPro" id="IPR047084">
    <property type="entry name" value="GFAT_N"/>
</dbReference>
<evidence type="ECO:0000256" key="3">
    <source>
        <dbReference type="ARBA" id="ARBA00016090"/>
    </source>
</evidence>
<dbReference type="FunFam" id="3.40.50.10490:FF:000036">
    <property type="entry name" value="Glutamine-fructose-6-phosphate transaminase (Isomerizing), variant"/>
    <property type="match status" value="1"/>
</dbReference>
<dbReference type="PANTHER" id="PTHR10937:SF0">
    <property type="entry name" value="GLUTAMINE--FRUCTOSE-6-PHOSPHATE TRANSAMINASE (ISOMERIZING)"/>
    <property type="match status" value="1"/>
</dbReference>
<keyword evidence="7" id="KW-0315">Glutamine amidotransferase</keyword>
<evidence type="ECO:0000259" key="8">
    <source>
        <dbReference type="PROSITE" id="PS51278"/>
    </source>
</evidence>
<evidence type="ECO:0000256" key="2">
    <source>
        <dbReference type="ARBA" id="ARBA00012916"/>
    </source>
</evidence>
<dbReference type="EMBL" id="KY684105">
    <property type="protein sequence ID" value="ARF10870.1"/>
    <property type="molecule type" value="Genomic_DNA"/>
</dbReference>
<dbReference type="PROSITE" id="PS51278">
    <property type="entry name" value="GATASE_TYPE_2"/>
    <property type="match status" value="1"/>
</dbReference>
<comment type="catalytic activity">
    <reaction evidence="1">
        <text>D-fructose 6-phosphate + L-glutamine = D-glucosamine 6-phosphate + L-glutamate</text>
        <dbReference type="Rhea" id="RHEA:13237"/>
        <dbReference type="ChEBI" id="CHEBI:29985"/>
        <dbReference type="ChEBI" id="CHEBI:58359"/>
        <dbReference type="ChEBI" id="CHEBI:58725"/>
        <dbReference type="ChEBI" id="CHEBI:61527"/>
        <dbReference type="EC" id="2.6.1.16"/>
    </reaction>
</comment>
<evidence type="ECO:0000256" key="6">
    <source>
        <dbReference type="ARBA" id="ARBA00022737"/>
    </source>
</evidence>
<dbReference type="NCBIfam" id="NF001484">
    <property type="entry name" value="PRK00331.1"/>
    <property type="match status" value="1"/>
</dbReference>
<gene>
    <name evidence="10" type="ORF">Hokovirus_3_143</name>
</gene>
<evidence type="ECO:0000256" key="1">
    <source>
        <dbReference type="ARBA" id="ARBA00001031"/>
    </source>
</evidence>
<evidence type="ECO:0000256" key="5">
    <source>
        <dbReference type="ARBA" id="ARBA00022679"/>
    </source>
</evidence>
<evidence type="ECO:0000256" key="4">
    <source>
        <dbReference type="ARBA" id="ARBA00022576"/>
    </source>
</evidence>